<protein>
    <submittedName>
        <fullName evidence="7">TspO and MBR related proteins</fullName>
    </submittedName>
</protein>
<feature type="transmembrane region" description="Helical" evidence="6">
    <location>
        <begin position="106"/>
        <end position="126"/>
    </location>
</feature>
<dbReference type="FunFam" id="1.20.1260.100:FF:000001">
    <property type="entry name" value="translocator protein 2"/>
    <property type="match status" value="1"/>
</dbReference>
<dbReference type="RefSeq" id="WP_092558776.1">
    <property type="nucleotide sequence ID" value="NZ_FOYZ01000001.1"/>
</dbReference>
<evidence type="ECO:0000256" key="2">
    <source>
        <dbReference type="ARBA" id="ARBA00007524"/>
    </source>
</evidence>
<name>A0A1I6HPB2_9FIRM</name>
<comment type="subcellular location">
    <subcellularLocation>
        <location evidence="1">Membrane</location>
        <topology evidence="1">Multi-pass membrane protein</topology>
    </subcellularLocation>
</comment>
<keyword evidence="4 6" id="KW-1133">Transmembrane helix</keyword>
<dbReference type="GO" id="GO:0033013">
    <property type="term" value="P:tetrapyrrole metabolic process"/>
    <property type="evidence" value="ECO:0007669"/>
    <property type="project" value="UniProtKB-ARBA"/>
</dbReference>
<reference evidence="7 8" key="1">
    <citation type="submission" date="2016-10" db="EMBL/GenBank/DDBJ databases">
        <authorList>
            <person name="de Groot N.N."/>
        </authorList>
    </citation>
    <scope>NUCLEOTIDE SEQUENCE [LARGE SCALE GENOMIC DNA]</scope>
    <source>
        <strain evidence="7 8">743A</strain>
    </source>
</reference>
<feature type="transmembrane region" description="Helical" evidence="6">
    <location>
        <begin position="80"/>
        <end position="100"/>
    </location>
</feature>
<evidence type="ECO:0000256" key="5">
    <source>
        <dbReference type="ARBA" id="ARBA00023136"/>
    </source>
</evidence>
<evidence type="ECO:0000256" key="4">
    <source>
        <dbReference type="ARBA" id="ARBA00022989"/>
    </source>
</evidence>
<organism evidence="7 8">
    <name type="scientific">Anaeromicropila populeti</name>
    <dbReference type="NCBI Taxonomy" id="37658"/>
    <lineage>
        <taxon>Bacteria</taxon>
        <taxon>Bacillati</taxon>
        <taxon>Bacillota</taxon>
        <taxon>Clostridia</taxon>
        <taxon>Lachnospirales</taxon>
        <taxon>Lachnospiraceae</taxon>
        <taxon>Anaeromicropila</taxon>
    </lineage>
</organism>
<dbReference type="GO" id="GO:0016020">
    <property type="term" value="C:membrane"/>
    <property type="evidence" value="ECO:0007669"/>
    <property type="project" value="UniProtKB-SubCell"/>
</dbReference>
<dbReference type="Pfam" id="PF03073">
    <property type="entry name" value="TspO_MBR"/>
    <property type="match status" value="1"/>
</dbReference>
<dbReference type="PANTHER" id="PTHR10057:SF0">
    <property type="entry name" value="TRANSLOCATOR PROTEIN"/>
    <property type="match status" value="1"/>
</dbReference>
<evidence type="ECO:0000313" key="7">
    <source>
        <dbReference type="EMBL" id="SFR56293.1"/>
    </source>
</evidence>
<gene>
    <name evidence="7" type="ORF">SAMN05661086_00144</name>
</gene>
<feature type="transmembrane region" description="Helical" evidence="6">
    <location>
        <begin position="133"/>
        <end position="152"/>
    </location>
</feature>
<sequence>MSKKEKIIISLIGLVLPTVVGVIAGKIVGANGFMNTYENQPLIMPPAFIFPIVWSILYALMGLAFFMVLNSEEDCQNIKIASFVFLLQLALNFIWPIIFFKLQLCGVAFLTIALLWMLIFINVLIFSRINKCAGILLIPYLLWVAFALYLNLSICILN</sequence>
<dbReference type="PIRSF" id="PIRSF005859">
    <property type="entry name" value="PBR"/>
    <property type="match status" value="1"/>
</dbReference>
<comment type="similarity">
    <text evidence="2">Belongs to the TspO/BZRP family.</text>
</comment>
<keyword evidence="3 6" id="KW-0812">Transmembrane</keyword>
<dbReference type="InterPro" id="IPR004307">
    <property type="entry name" value="TspO_MBR"/>
</dbReference>
<dbReference type="PANTHER" id="PTHR10057">
    <property type="entry name" value="PERIPHERAL-TYPE BENZODIAZEPINE RECEPTOR"/>
    <property type="match status" value="1"/>
</dbReference>
<dbReference type="EMBL" id="FOYZ01000001">
    <property type="protein sequence ID" value="SFR56293.1"/>
    <property type="molecule type" value="Genomic_DNA"/>
</dbReference>
<dbReference type="InterPro" id="IPR038330">
    <property type="entry name" value="TspO/MBR-related_sf"/>
</dbReference>
<evidence type="ECO:0000256" key="1">
    <source>
        <dbReference type="ARBA" id="ARBA00004141"/>
    </source>
</evidence>
<feature type="transmembrane region" description="Helical" evidence="6">
    <location>
        <begin position="7"/>
        <end position="28"/>
    </location>
</feature>
<keyword evidence="8" id="KW-1185">Reference proteome</keyword>
<dbReference type="STRING" id="37658.SAMN05661086_00144"/>
<accession>A0A1I6HPB2</accession>
<feature type="transmembrane region" description="Helical" evidence="6">
    <location>
        <begin position="48"/>
        <end position="68"/>
    </location>
</feature>
<proteinExistence type="inferred from homology"/>
<dbReference type="Gene3D" id="1.20.1260.100">
    <property type="entry name" value="TspO/MBR protein"/>
    <property type="match status" value="1"/>
</dbReference>
<evidence type="ECO:0000313" key="8">
    <source>
        <dbReference type="Proteomes" id="UP000199659"/>
    </source>
</evidence>
<dbReference type="Proteomes" id="UP000199659">
    <property type="component" value="Unassembled WGS sequence"/>
</dbReference>
<keyword evidence="5 6" id="KW-0472">Membrane</keyword>
<dbReference type="OrthoDB" id="9795496at2"/>
<evidence type="ECO:0000256" key="6">
    <source>
        <dbReference type="SAM" id="Phobius"/>
    </source>
</evidence>
<dbReference type="AlphaFoldDB" id="A0A1I6HPB2"/>
<evidence type="ECO:0000256" key="3">
    <source>
        <dbReference type="ARBA" id="ARBA00022692"/>
    </source>
</evidence>
<dbReference type="CDD" id="cd15904">
    <property type="entry name" value="TSPO_MBR"/>
    <property type="match status" value="1"/>
</dbReference>